<gene>
    <name evidence="10" type="ORF">DES47_103651</name>
</gene>
<dbReference type="PRINTS" id="PR00344">
    <property type="entry name" value="BCTRLSENSOR"/>
</dbReference>
<dbReference type="SUPFAM" id="SSF55874">
    <property type="entry name" value="ATPase domain of HSP90 chaperone/DNA topoisomerase II/histidine kinase"/>
    <property type="match status" value="1"/>
</dbReference>
<dbReference type="SUPFAM" id="SSF47384">
    <property type="entry name" value="Homodimeric domain of signal transducing histidine kinase"/>
    <property type="match status" value="1"/>
</dbReference>
<keyword evidence="7" id="KW-0472">Membrane</keyword>
<dbReference type="InterPro" id="IPR011006">
    <property type="entry name" value="CheY-like_superfamily"/>
</dbReference>
<dbReference type="PROSITE" id="PS50110">
    <property type="entry name" value="RESPONSE_REGULATORY"/>
    <property type="match status" value="1"/>
</dbReference>
<evidence type="ECO:0000256" key="1">
    <source>
        <dbReference type="ARBA" id="ARBA00000085"/>
    </source>
</evidence>
<proteinExistence type="predicted"/>
<evidence type="ECO:0000313" key="10">
    <source>
        <dbReference type="EMBL" id="TDP71669.1"/>
    </source>
</evidence>
<name>A0A4R6QMF3_9BURK</name>
<dbReference type="SMART" id="SM00448">
    <property type="entry name" value="REC"/>
    <property type="match status" value="1"/>
</dbReference>
<dbReference type="InterPro" id="IPR001789">
    <property type="entry name" value="Sig_transdc_resp-reg_receiver"/>
</dbReference>
<dbReference type="InterPro" id="IPR003594">
    <property type="entry name" value="HATPase_dom"/>
</dbReference>
<dbReference type="Proteomes" id="UP000295361">
    <property type="component" value="Unassembled WGS sequence"/>
</dbReference>
<feature type="transmembrane region" description="Helical" evidence="7">
    <location>
        <begin position="124"/>
        <end position="144"/>
    </location>
</feature>
<dbReference type="Gene3D" id="3.30.565.10">
    <property type="entry name" value="Histidine kinase-like ATPase, C-terminal domain"/>
    <property type="match status" value="1"/>
</dbReference>
<dbReference type="PANTHER" id="PTHR43047:SF9">
    <property type="entry name" value="HISTIDINE KINASE"/>
    <property type="match status" value="1"/>
</dbReference>
<comment type="caution">
    <text evidence="10">The sequence shown here is derived from an EMBL/GenBank/DDBJ whole genome shotgun (WGS) entry which is preliminary data.</text>
</comment>
<comment type="catalytic activity">
    <reaction evidence="1">
        <text>ATP + protein L-histidine = ADP + protein N-phospho-L-histidine.</text>
        <dbReference type="EC" id="2.7.13.3"/>
    </reaction>
</comment>
<dbReference type="SUPFAM" id="SSF52172">
    <property type="entry name" value="CheY-like"/>
    <property type="match status" value="1"/>
</dbReference>
<evidence type="ECO:0000256" key="7">
    <source>
        <dbReference type="SAM" id="Phobius"/>
    </source>
</evidence>
<sequence>MTDVSSRPPTGLWAPLADSALVADRYRSLFSQMLPSLMGNTLGLLIFVLVYWRHVSLPVLAVWAGWILLLTFGRLQHYLRFARHPEAGDAQILDWSRSWRLLLHGQALAWALGIWMFYGAGGHFQLITMVVLTYCYCLAAIHLLTLVPRDLGVFLSLVLLSLVINMAMDDGRPYSLELAGVLCVLYVIALVMGRTYHHTLRNAIALKVHADRLAEQLRVEKALADENRRAAEAASRAKTQFFAAASHDLRQPLHALGLFAEALRQRTHDPEAAKLINSINESVDALEGLFGELLDITRIDTGAVDVNPKAVPVRELFARLRLQFEPVAFEKGLMLSFHGEQHVLHTDPTIVERILRNLVSNALRYTEDGGVLVSCRRRQGQLLLQVWDSGIGIAPPALTRIFDEFYQVQSQRPLEPHHRKGLGLGLSIVKRLAELLQTPLTVNSRVGHGTVFGLTVPAGRLEPQAMGSLELGRAPLGLTLDGRLIVIVEDEPAVSEGLVVLLQAWGAEALAFDSVPSVRAWAQANPGQRPDLLLVDYRLPEGATGIDALLAVRAVYAGIDGTPIPAIMVTGSTMTGHELDAQAHDFHVLIKPVVPNKLRAMIAFKLGMRS</sequence>
<dbReference type="Gene3D" id="3.40.50.2300">
    <property type="match status" value="1"/>
</dbReference>
<organism evidence="10 11">
    <name type="scientific">Roseateles toxinivorans</name>
    <dbReference type="NCBI Taxonomy" id="270368"/>
    <lineage>
        <taxon>Bacteria</taxon>
        <taxon>Pseudomonadati</taxon>
        <taxon>Pseudomonadota</taxon>
        <taxon>Betaproteobacteria</taxon>
        <taxon>Burkholderiales</taxon>
        <taxon>Sphaerotilaceae</taxon>
        <taxon>Roseateles</taxon>
    </lineage>
</organism>
<dbReference type="Gene3D" id="1.10.287.130">
    <property type="match status" value="1"/>
</dbReference>
<keyword evidence="4" id="KW-0808">Transferase</keyword>
<feature type="modified residue" description="4-aspartylphosphate" evidence="6">
    <location>
        <position position="536"/>
    </location>
</feature>
<dbReference type="Pfam" id="PF00512">
    <property type="entry name" value="HisKA"/>
    <property type="match status" value="1"/>
</dbReference>
<dbReference type="InterPro" id="IPR036097">
    <property type="entry name" value="HisK_dim/P_sf"/>
</dbReference>
<reference evidence="10 11" key="1">
    <citation type="submission" date="2019-03" db="EMBL/GenBank/DDBJ databases">
        <title>Genomic Encyclopedia of Type Strains, Phase IV (KMG-IV): sequencing the most valuable type-strain genomes for metagenomic binning, comparative biology and taxonomic classification.</title>
        <authorList>
            <person name="Goeker M."/>
        </authorList>
    </citation>
    <scope>NUCLEOTIDE SEQUENCE [LARGE SCALE GENOMIC DNA]</scope>
    <source>
        <strain evidence="10 11">DSM 16998</strain>
    </source>
</reference>
<evidence type="ECO:0000313" key="11">
    <source>
        <dbReference type="Proteomes" id="UP000295361"/>
    </source>
</evidence>
<keyword evidence="3 6" id="KW-0597">Phosphoprotein</keyword>
<evidence type="ECO:0000256" key="3">
    <source>
        <dbReference type="ARBA" id="ARBA00022553"/>
    </source>
</evidence>
<dbReference type="InterPro" id="IPR005467">
    <property type="entry name" value="His_kinase_dom"/>
</dbReference>
<dbReference type="InterPro" id="IPR004358">
    <property type="entry name" value="Sig_transdc_His_kin-like_C"/>
</dbReference>
<dbReference type="PROSITE" id="PS50109">
    <property type="entry name" value="HIS_KIN"/>
    <property type="match status" value="1"/>
</dbReference>
<dbReference type="InterPro" id="IPR003661">
    <property type="entry name" value="HisK_dim/P_dom"/>
</dbReference>
<dbReference type="SMART" id="SM00387">
    <property type="entry name" value="HATPase_c"/>
    <property type="match status" value="1"/>
</dbReference>
<evidence type="ECO:0000256" key="4">
    <source>
        <dbReference type="ARBA" id="ARBA00022679"/>
    </source>
</evidence>
<dbReference type="EMBL" id="SNXS01000003">
    <property type="protein sequence ID" value="TDP71669.1"/>
    <property type="molecule type" value="Genomic_DNA"/>
</dbReference>
<dbReference type="InParanoid" id="A0A4R6QMF3"/>
<keyword evidence="7" id="KW-0812">Transmembrane</keyword>
<keyword evidence="7" id="KW-1133">Transmembrane helix</keyword>
<feature type="transmembrane region" description="Helical" evidence="7">
    <location>
        <begin position="101"/>
        <end position="118"/>
    </location>
</feature>
<dbReference type="InterPro" id="IPR036890">
    <property type="entry name" value="HATPase_C_sf"/>
</dbReference>
<keyword evidence="5 10" id="KW-0418">Kinase</keyword>
<feature type="transmembrane region" description="Helical" evidence="7">
    <location>
        <begin position="58"/>
        <end position="75"/>
    </location>
</feature>
<dbReference type="GO" id="GO:0005886">
    <property type="term" value="C:plasma membrane"/>
    <property type="evidence" value="ECO:0007669"/>
    <property type="project" value="TreeGrafter"/>
</dbReference>
<evidence type="ECO:0000259" key="8">
    <source>
        <dbReference type="PROSITE" id="PS50109"/>
    </source>
</evidence>
<dbReference type="SMART" id="SM00388">
    <property type="entry name" value="HisKA"/>
    <property type="match status" value="1"/>
</dbReference>
<dbReference type="EC" id="2.7.13.3" evidence="2"/>
<keyword evidence="11" id="KW-1185">Reference proteome</keyword>
<feature type="transmembrane region" description="Helical" evidence="7">
    <location>
        <begin position="34"/>
        <end position="52"/>
    </location>
</feature>
<dbReference type="PANTHER" id="PTHR43047">
    <property type="entry name" value="TWO-COMPONENT HISTIDINE PROTEIN KINASE"/>
    <property type="match status" value="1"/>
</dbReference>
<feature type="transmembrane region" description="Helical" evidence="7">
    <location>
        <begin position="174"/>
        <end position="192"/>
    </location>
</feature>
<feature type="domain" description="Response regulatory" evidence="9">
    <location>
        <begin position="484"/>
        <end position="606"/>
    </location>
</feature>
<evidence type="ECO:0000256" key="5">
    <source>
        <dbReference type="ARBA" id="ARBA00022777"/>
    </source>
</evidence>
<accession>A0A4R6QMF3</accession>
<dbReference type="RefSeq" id="WP_243748304.1">
    <property type="nucleotide sequence ID" value="NZ_SNXS01000003.1"/>
</dbReference>
<dbReference type="GO" id="GO:0000155">
    <property type="term" value="F:phosphorelay sensor kinase activity"/>
    <property type="evidence" value="ECO:0007669"/>
    <property type="project" value="InterPro"/>
</dbReference>
<feature type="domain" description="Histidine kinase" evidence="8">
    <location>
        <begin position="244"/>
        <end position="460"/>
    </location>
</feature>
<dbReference type="CDD" id="cd00156">
    <property type="entry name" value="REC"/>
    <property type="match status" value="1"/>
</dbReference>
<feature type="transmembrane region" description="Helical" evidence="7">
    <location>
        <begin position="151"/>
        <end position="168"/>
    </location>
</feature>
<dbReference type="CDD" id="cd00082">
    <property type="entry name" value="HisKA"/>
    <property type="match status" value="1"/>
</dbReference>
<dbReference type="AlphaFoldDB" id="A0A4R6QMF3"/>
<dbReference type="Pfam" id="PF00072">
    <property type="entry name" value="Response_reg"/>
    <property type="match status" value="1"/>
</dbReference>
<evidence type="ECO:0000256" key="6">
    <source>
        <dbReference type="PROSITE-ProRule" id="PRU00169"/>
    </source>
</evidence>
<dbReference type="GO" id="GO:0009927">
    <property type="term" value="F:histidine phosphotransfer kinase activity"/>
    <property type="evidence" value="ECO:0007669"/>
    <property type="project" value="TreeGrafter"/>
</dbReference>
<dbReference type="Pfam" id="PF02518">
    <property type="entry name" value="HATPase_c"/>
    <property type="match status" value="1"/>
</dbReference>
<evidence type="ECO:0000259" key="9">
    <source>
        <dbReference type="PROSITE" id="PS50110"/>
    </source>
</evidence>
<protein>
    <recommendedName>
        <fullName evidence="2">histidine kinase</fullName>
        <ecNumber evidence="2">2.7.13.3</ecNumber>
    </recommendedName>
</protein>
<evidence type="ECO:0000256" key="2">
    <source>
        <dbReference type="ARBA" id="ARBA00012438"/>
    </source>
</evidence>